<dbReference type="EMBL" id="QPIJ01000001">
    <property type="protein sequence ID" value="RCV93893.1"/>
    <property type="molecule type" value="Genomic_DNA"/>
</dbReference>
<feature type="region of interest" description="Disordered" evidence="1">
    <location>
        <begin position="95"/>
        <end position="148"/>
    </location>
</feature>
<name>A0A368UDK7_9GAMM</name>
<dbReference type="Proteomes" id="UP000253204">
    <property type="component" value="Unassembled WGS sequence"/>
</dbReference>
<sequence>MSLFALLSQVMSRHGDKLSVNISTTKEGADPELRLIISANLGPTSKDATEQEAQRRASLAMPLVIQGTAADCEYELKAHINKYARHVDETAASILRMQQAKSAADNAKPAPKPKASPKQKASQDDEPDNQPKQATTMPAAAPSGADEF</sequence>
<organism evidence="2 3">
    <name type="scientific">Vreelandella rituensis</name>
    <dbReference type="NCBI Taxonomy" id="2282306"/>
    <lineage>
        <taxon>Bacteria</taxon>
        <taxon>Pseudomonadati</taxon>
        <taxon>Pseudomonadota</taxon>
        <taxon>Gammaproteobacteria</taxon>
        <taxon>Oceanospirillales</taxon>
        <taxon>Halomonadaceae</taxon>
        <taxon>Vreelandella</taxon>
    </lineage>
</organism>
<reference evidence="2 3" key="1">
    <citation type="submission" date="2018-07" db="EMBL/GenBank/DDBJ databases">
        <title>Halomonas rutogse sp. nov., isolated from Lake TangqianCo on Tibetan Plateau.</title>
        <authorList>
            <person name="Lu H."/>
            <person name="Xing P."/>
            <person name="Wu Q."/>
        </authorList>
    </citation>
    <scope>NUCLEOTIDE SEQUENCE [LARGE SCALE GENOMIC DNA]</scope>
    <source>
        <strain evidence="2 3">TQ8S</strain>
    </source>
</reference>
<protein>
    <recommendedName>
        <fullName evidence="4">PRTRC system protein E</fullName>
    </recommendedName>
</protein>
<comment type="caution">
    <text evidence="2">The sequence shown here is derived from an EMBL/GenBank/DDBJ whole genome shotgun (WGS) entry which is preliminary data.</text>
</comment>
<dbReference type="RefSeq" id="WP_114485221.1">
    <property type="nucleotide sequence ID" value="NZ_CBCSHM010000001.1"/>
</dbReference>
<evidence type="ECO:0000313" key="3">
    <source>
        <dbReference type="Proteomes" id="UP000253204"/>
    </source>
</evidence>
<accession>A0A368UDK7</accession>
<proteinExistence type="predicted"/>
<gene>
    <name evidence="2" type="ORF">DU506_01670</name>
</gene>
<evidence type="ECO:0008006" key="4">
    <source>
        <dbReference type="Google" id="ProtNLM"/>
    </source>
</evidence>
<evidence type="ECO:0000256" key="1">
    <source>
        <dbReference type="SAM" id="MobiDB-lite"/>
    </source>
</evidence>
<feature type="compositionally biased region" description="Low complexity" evidence="1">
    <location>
        <begin position="99"/>
        <end position="109"/>
    </location>
</feature>
<dbReference type="AlphaFoldDB" id="A0A368UDK7"/>
<keyword evidence="3" id="KW-1185">Reference proteome</keyword>
<evidence type="ECO:0000313" key="2">
    <source>
        <dbReference type="EMBL" id="RCV93893.1"/>
    </source>
</evidence>